<name>A0A0B2JP35_9FIRM</name>
<reference evidence="2 3" key="1">
    <citation type="journal article" date="2013" name="PLoS ONE">
        <title>Identification and characterization of three novel lipases belonging to families II and V from Anaerovibrio lipolyticus 5ST.</title>
        <authorList>
            <person name="Prive F."/>
            <person name="Kaderbhai N.N."/>
            <person name="Girdwood S."/>
            <person name="Worgan H.J."/>
            <person name="Pinloche E."/>
            <person name="Scollan N.D."/>
            <person name="Huws S.A."/>
            <person name="Newbold C.J."/>
        </authorList>
    </citation>
    <scope>NUCLEOTIDE SEQUENCE [LARGE SCALE GENOMIC DNA]</scope>
    <source>
        <strain evidence="2 3">5S</strain>
    </source>
</reference>
<dbReference type="AlphaFoldDB" id="A0A0B2JP35"/>
<comment type="caution">
    <text evidence="2">The sequence shown here is derived from an EMBL/GenBank/DDBJ whole genome shotgun (WGS) entry which is preliminary data.</text>
</comment>
<sequence>MTEMKKNNAMNMDEMDKVAGGMLHDTPNDVLEPLQPKILKDVLPPQDNTKVPSPKLGEKDPTIIGDPTESMIK</sequence>
<evidence type="ECO:0000313" key="3">
    <source>
        <dbReference type="Proteomes" id="UP000030993"/>
    </source>
</evidence>
<gene>
    <name evidence="2" type="ORF">NZ47_13180</name>
</gene>
<proteinExistence type="predicted"/>
<protein>
    <submittedName>
        <fullName evidence="2">Uncharacterized protein</fullName>
    </submittedName>
</protein>
<dbReference type="Proteomes" id="UP000030993">
    <property type="component" value="Unassembled WGS sequence"/>
</dbReference>
<evidence type="ECO:0000313" key="2">
    <source>
        <dbReference type="EMBL" id="KHM48453.1"/>
    </source>
</evidence>
<keyword evidence="3" id="KW-1185">Reference proteome</keyword>
<evidence type="ECO:0000256" key="1">
    <source>
        <dbReference type="SAM" id="MobiDB-lite"/>
    </source>
</evidence>
<feature type="region of interest" description="Disordered" evidence="1">
    <location>
        <begin position="37"/>
        <end position="73"/>
    </location>
</feature>
<dbReference type="RefSeq" id="WP_039211886.1">
    <property type="nucleotide sequence ID" value="NZ_JSCE01000242.1"/>
</dbReference>
<dbReference type="EMBL" id="JSCE01000242">
    <property type="protein sequence ID" value="KHM48453.1"/>
    <property type="molecule type" value="Genomic_DNA"/>
</dbReference>
<organism evidence="2 3">
    <name type="scientific">Anaerovibrio lipolyticus</name>
    <dbReference type="NCBI Taxonomy" id="82374"/>
    <lineage>
        <taxon>Bacteria</taxon>
        <taxon>Bacillati</taxon>
        <taxon>Bacillota</taxon>
        <taxon>Negativicutes</taxon>
        <taxon>Selenomonadales</taxon>
        <taxon>Selenomonadaceae</taxon>
        <taxon>Anaerovibrio</taxon>
    </lineage>
</organism>
<accession>A0A0B2JP35</accession>